<evidence type="ECO:0000256" key="6">
    <source>
        <dbReference type="NCBIfam" id="TIGR01280"/>
    </source>
</evidence>
<dbReference type="NCBIfam" id="TIGR01280">
    <property type="entry name" value="xseB"/>
    <property type="match status" value="1"/>
</dbReference>
<dbReference type="RefSeq" id="WP_013459655.1">
    <property type="nucleotide sequence ID" value="NC_014762.1"/>
</dbReference>
<dbReference type="Gene3D" id="1.10.287.1040">
    <property type="entry name" value="Exonuclease VII, small subunit"/>
    <property type="match status" value="1"/>
</dbReference>
<evidence type="ECO:0000313" key="9">
    <source>
        <dbReference type="Proteomes" id="UP000008721"/>
    </source>
</evidence>
<gene>
    <name evidence="8" type="ordered locus">Sulku_0792</name>
</gene>
<evidence type="ECO:0000256" key="4">
    <source>
        <dbReference type="ARBA" id="ARBA00022801"/>
    </source>
</evidence>
<dbReference type="HOGENOM" id="CLU_145918_6_1_7"/>
<keyword evidence="9" id="KW-1185">Reference proteome</keyword>
<dbReference type="InterPro" id="IPR037004">
    <property type="entry name" value="Exonuc_VII_ssu_sf"/>
</dbReference>
<protein>
    <recommendedName>
        <fullName evidence="6">Exodeoxyribonuclease VII small subunit</fullName>
        <ecNumber evidence="6">3.1.11.6</ecNumber>
    </recommendedName>
</protein>
<proteinExistence type="inferred from homology"/>
<feature type="coiled-coil region" evidence="7">
    <location>
        <begin position="35"/>
        <end position="62"/>
    </location>
</feature>
<accession>E4U1M2</accession>
<dbReference type="GO" id="GO:0009318">
    <property type="term" value="C:exodeoxyribonuclease VII complex"/>
    <property type="evidence" value="ECO:0007669"/>
    <property type="project" value="UniProtKB-UniRule"/>
</dbReference>
<name>E4U1M2_SULKY</name>
<dbReference type="SUPFAM" id="SSF116842">
    <property type="entry name" value="XseB-like"/>
    <property type="match status" value="1"/>
</dbReference>
<evidence type="ECO:0000256" key="5">
    <source>
        <dbReference type="ARBA" id="ARBA00022839"/>
    </source>
</evidence>
<keyword evidence="7" id="KW-0175">Coiled coil</keyword>
<keyword evidence="5 8" id="KW-0269">Exonuclease</keyword>
<dbReference type="STRING" id="709032.Sulku_0792"/>
<evidence type="ECO:0000256" key="3">
    <source>
        <dbReference type="ARBA" id="ARBA00022722"/>
    </source>
</evidence>
<evidence type="ECO:0000256" key="7">
    <source>
        <dbReference type="SAM" id="Coils"/>
    </source>
</evidence>
<dbReference type="Pfam" id="PF02609">
    <property type="entry name" value="Exonuc_VII_S"/>
    <property type="match status" value="1"/>
</dbReference>
<keyword evidence="4" id="KW-0378">Hydrolase</keyword>
<keyword evidence="3" id="KW-0540">Nuclease</keyword>
<dbReference type="GO" id="GO:0006308">
    <property type="term" value="P:DNA catabolic process"/>
    <property type="evidence" value="ECO:0007669"/>
    <property type="project" value="UniProtKB-UniRule"/>
</dbReference>
<dbReference type="eggNOG" id="COG1722">
    <property type="taxonomic scope" value="Bacteria"/>
</dbReference>
<evidence type="ECO:0000313" key="8">
    <source>
        <dbReference type="EMBL" id="ADR33458.1"/>
    </source>
</evidence>
<organism evidence="8 9">
    <name type="scientific">Sulfuricurvum kujiense (strain ATCC BAA-921 / DSM 16994 / JCM 11577 / YK-1)</name>
    <dbReference type="NCBI Taxonomy" id="709032"/>
    <lineage>
        <taxon>Bacteria</taxon>
        <taxon>Pseudomonadati</taxon>
        <taxon>Campylobacterota</taxon>
        <taxon>Epsilonproteobacteria</taxon>
        <taxon>Campylobacterales</taxon>
        <taxon>Sulfurimonadaceae</taxon>
        <taxon>Sulfuricurvum</taxon>
    </lineage>
</organism>
<reference evidence="8 9" key="1">
    <citation type="journal article" date="2012" name="Stand. Genomic Sci.">
        <title>Complete genome sequence of the sulfur compounds oxidizing chemolithoautotroph Sulfuricurvum kujiense type strain (YK-1(T)).</title>
        <authorList>
            <person name="Han C."/>
            <person name="Kotsyurbenko O."/>
            <person name="Chertkov O."/>
            <person name="Held B."/>
            <person name="Lapidus A."/>
            <person name="Nolan M."/>
            <person name="Lucas S."/>
            <person name="Hammon N."/>
            <person name="Deshpande S."/>
            <person name="Cheng J.F."/>
            <person name="Tapia R."/>
            <person name="Goodwin L.A."/>
            <person name="Pitluck S."/>
            <person name="Liolios K."/>
            <person name="Pagani I."/>
            <person name="Ivanova N."/>
            <person name="Mavromatis K."/>
            <person name="Mikhailova N."/>
            <person name="Pati A."/>
            <person name="Chen A."/>
            <person name="Palaniappan K."/>
            <person name="Land M."/>
            <person name="Hauser L."/>
            <person name="Chang Y.J."/>
            <person name="Jeffries C.D."/>
            <person name="Brambilla E.M."/>
            <person name="Rohde M."/>
            <person name="Spring S."/>
            <person name="Sikorski J."/>
            <person name="Goker M."/>
            <person name="Woyke T."/>
            <person name="Bristow J."/>
            <person name="Eisen J.A."/>
            <person name="Markowitz V."/>
            <person name="Hugenholtz P."/>
            <person name="Kyrpides N.C."/>
            <person name="Klenk H.P."/>
            <person name="Detter J.C."/>
        </authorList>
    </citation>
    <scope>NUCLEOTIDE SEQUENCE [LARGE SCALE GENOMIC DNA]</scope>
    <source>
        <strain evidence="9">ATCC BAA-921 / DSM 16994 / JCM 11577 / YK-1</strain>
    </source>
</reference>
<dbReference type="KEGG" id="sku:Sulku_0792"/>
<dbReference type="OrthoDB" id="5373158at2"/>
<dbReference type="Proteomes" id="UP000008721">
    <property type="component" value="Chromosome"/>
</dbReference>
<sequence>MKSDESFETKITNAKAILEKLMDPALPMNESVKAYEEGMKELKLAETMLQNAQLQIQIIKNQEQ</sequence>
<dbReference type="InterPro" id="IPR003761">
    <property type="entry name" value="Exonuc_VII_S"/>
</dbReference>
<dbReference type="EMBL" id="CP002355">
    <property type="protein sequence ID" value="ADR33458.1"/>
    <property type="molecule type" value="Genomic_DNA"/>
</dbReference>
<dbReference type="AlphaFoldDB" id="E4U1M2"/>
<dbReference type="GO" id="GO:0008855">
    <property type="term" value="F:exodeoxyribonuclease VII activity"/>
    <property type="evidence" value="ECO:0007669"/>
    <property type="project" value="UniProtKB-UniRule"/>
</dbReference>
<evidence type="ECO:0000256" key="2">
    <source>
        <dbReference type="ARBA" id="ARBA00022490"/>
    </source>
</evidence>
<comment type="similarity">
    <text evidence="1">Belongs to the XseB family.</text>
</comment>
<evidence type="ECO:0000256" key="1">
    <source>
        <dbReference type="ARBA" id="ARBA00009998"/>
    </source>
</evidence>
<keyword evidence="2" id="KW-0963">Cytoplasm</keyword>
<dbReference type="EC" id="3.1.11.6" evidence="6"/>